<evidence type="ECO:0000259" key="3">
    <source>
        <dbReference type="PROSITE" id="PS50110"/>
    </source>
</evidence>
<dbReference type="PANTHER" id="PTHR44591:SF3">
    <property type="entry name" value="RESPONSE REGULATORY DOMAIN-CONTAINING PROTEIN"/>
    <property type="match status" value="1"/>
</dbReference>
<protein>
    <recommendedName>
        <fullName evidence="3">Response regulatory domain-containing protein</fullName>
    </recommendedName>
</protein>
<dbReference type="EMBL" id="LCQW01000012">
    <property type="protein sequence ID" value="KKW24023.1"/>
    <property type="molecule type" value="Genomic_DNA"/>
</dbReference>
<dbReference type="GO" id="GO:0000160">
    <property type="term" value="P:phosphorelay signal transduction system"/>
    <property type="evidence" value="ECO:0007669"/>
    <property type="project" value="InterPro"/>
</dbReference>
<dbReference type="InterPro" id="IPR050595">
    <property type="entry name" value="Bact_response_regulator"/>
</dbReference>
<dbReference type="STRING" id="1618671.UY67_C0012G0009"/>
<dbReference type="Pfam" id="PF00072">
    <property type="entry name" value="Response_reg"/>
    <property type="match status" value="1"/>
</dbReference>
<feature type="modified residue" description="4-aspartylphosphate" evidence="2">
    <location>
        <position position="57"/>
    </location>
</feature>
<dbReference type="InterPro" id="IPR001789">
    <property type="entry name" value="Sig_transdc_resp-reg_receiver"/>
</dbReference>
<dbReference type="AlphaFoldDB" id="A0A0G1WYQ7"/>
<sequence>MLSTPHKVLMIVEDESSLAKFLRTAFIQEGFSVISLDSGEGAIAEALSVHPSAILLDIMLPGINGMNVLSKLRKDPWGKTVPVLILTNLAAGERIMGGIIRDEPSYYIMKANTSVEDIVAKVKSAIKSDSGS</sequence>
<dbReference type="CDD" id="cd17574">
    <property type="entry name" value="REC_OmpR"/>
    <property type="match status" value="1"/>
</dbReference>
<dbReference type="Proteomes" id="UP000034273">
    <property type="component" value="Unassembled WGS sequence"/>
</dbReference>
<dbReference type="PROSITE" id="PS50110">
    <property type="entry name" value="RESPONSE_REGULATORY"/>
    <property type="match status" value="1"/>
</dbReference>
<dbReference type="Gene3D" id="3.40.50.2300">
    <property type="match status" value="1"/>
</dbReference>
<evidence type="ECO:0000256" key="1">
    <source>
        <dbReference type="ARBA" id="ARBA00022553"/>
    </source>
</evidence>
<evidence type="ECO:0000313" key="5">
    <source>
        <dbReference type="Proteomes" id="UP000034273"/>
    </source>
</evidence>
<feature type="domain" description="Response regulatory" evidence="3">
    <location>
        <begin position="8"/>
        <end position="126"/>
    </location>
</feature>
<dbReference type="SUPFAM" id="SSF52172">
    <property type="entry name" value="CheY-like"/>
    <property type="match status" value="1"/>
</dbReference>
<evidence type="ECO:0000256" key="2">
    <source>
        <dbReference type="PROSITE-ProRule" id="PRU00169"/>
    </source>
</evidence>
<proteinExistence type="predicted"/>
<name>A0A0G1WYQ7_9BACT</name>
<keyword evidence="1 2" id="KW-0597">Phosphoprotein</keyword>
<gene>
    <name evidence="4" type="ORF">UY67_C0012G0009</name>
</gene>
<dbReference type="SMART" id="SM00448">
    <property type="entry name" value="REC"/>
    <property type="match status" value="1"/>
</dbReference>
<organism evidence="4 5">
    <name type="scientific">Candidatus Kaiserbacteria bacterium GW2011_GWA2_52_12</name>
    <dbReference type="NCBI Taxonomy" id="1618671"/>
    <lineage>
        <taxon>Bacteria</taxon>
        <taxon>Candidatus Kaiseribacteriota</taxon>
    </lineage>
</organism>
<dbReference type="InterPro" id="IPR011006">
    <property type="entry name" value="CheY-like_superfamily"/>
</dbReference>
<comment type="caution">
    <text evidence="4">The sequence shown here is derived from an EMBL/GenBank/DDBJ whole genome shotgun (WGS) entry which is preliminary data.</text>
</comment>
<dbReference type="PANTHER" id="PTHR44591">
    <property type="entry name" value="STRESS RESPONSE REGULATOR PROTEIN 1"/>
    <property type="match status" value="1"/>
</dbReference>
<reference evidence="4 5" key="1">
    <citation type="journal article" date="2015" name="Nature">
        <title>rRNA introns, odd ribosomes, and small enigmatic genomes across a large radiation of phyla.</title>
        <authorList>
            <person name="Brown C.T."/>
            <person name="Hug L.A."/>
            <person name="Thomas B.C."/>
            <person name="Sharon I."/>
            <person name="Castelle C.J."/>
            <person name="Singh A."/>
            <person name="Wilkins M.J."/>
            <person name="Williams K.H."/>
            <person name="Banfield J.F."/>
        </authorList>
    </citation>
    <scope>NUCLEOTIDE SEQUENCE [LARGE SCALE GENOMIC DNA]</scope>
</reference>
<accession>A0A0G1WYQ7</accession>
<evidence type="ECO:0000313" key="4">
    <source>
        <dbReference type="EMBL" id="KKW24023.1"/>
    </source>
</evidence>